<dbReference type="EC" id="1.2.1.27" evidence="1"/>
<evidence type="ECO:0000313" key="5">
    <source>
        <dbReference type="EMBL" id="TDC46182.1"/>
    </source>
</evidence>
<dbReference type="NCBIfam" id="TIGR01722">
    <property type="entry name" value="MMSDH"/>
    <property type="match status" value="1"/>
</dbReference>
<feature type="domain" description="Aldehyde dehydrogenase" evidence="4">
    <location>
        <begin position="17"/>
        <end position="479"/>
    </location>
</feature>
<dbReference type="FunFam" id="3.40.605.10:FF:000003">
    <property type="entry name" value="Methylmalonate-semialdehyde dehydrogenase [acylating]"/>
    <property type="match status" value="1"/>
</dbReference>
<dbReference type="RefSeq" id="WP_131988469.1">
    <property type="nucleotide sequence ID" value="NZ_SMKL01000106.1"/>
</dbReference>
<dbReference type="GO" id="GO:0006210">
    <property type="term" value="P:thymine catabolic process"/>
    <property type="evidence" value="ECO:0007669"/>
    <property type="project" value="TreeGrafter"/>
</dbReference>
<dbReference type="Proteomes" id="UP000295621">
    <property type="component" value="Unassembled WGS sequence"/>
</dbReference>
<dbReference type="OrthoDB" id="6882680at2"/>
<keyword evidence="3" id="KW-0520">NAD</keyword>
<dbReference type="GO" id="GO:0006574">
    <property type="term" value="P:L-valine catabolic process"/>
    <property type="evidence" value="ECO:0007669"/>
    <property type="project" value="TreeGrafter"/>
</dbReference>
<dbReference type="InterPro" id="IPR016161">
    <property type="entry name" value="Ald_DH/histidinol_DH"/>
</dbReference>
<dbReference type="PANTHER" id="PTHR43866:SF4">
    <property type="entry name" value="MALONATE-SEMIALDEHYDE DEHYDROGENASE"/>
    <property type="match status" value="1"/>
</dbReference>
<organism evidence="5 6">
    <name type="scientific">Jiangella ureilytica</name>
    <dbReference type="NCBI Taxonomy" id="2530374"/>
    <lineage>
        <taxon>Bacteria</taxon>
        <taxon>Bacillati</taxon>
        <taxon>Actinomycetota</taxon>
        <taxon>Actinomycetes</taxon>
        <taxon>Jiangellales</taxon>
        <taxon>Jiangellaceae</taxon>
        <taxon>Jiangella</taxon>
    </lineage>
</organism>
<name>A0A4R4RCU4_9ACTN</name>
<dbReference type="InterPro" id="IPR010061">
    <property type="entry name" value="MeMal-semiAld_DH"/>
</dbReference>
<dbReference type="Gene3D" id="3.40.309.10">
    <property type="entry name" value="Aldehyde Dehydrogenase, Chain A, domain 2"/>
    <property type="match status" value="1"/>
</dbReference>
<dbReference type="InterPro" id="IPR015590">
    <property type="entry name" value="Aldehyde_DH_dom"/>
</dbReference>
<evidence type="ECO:0000313" key="6">
    <source>
        <dbReference type="Proteomes" id="UP000295621"/>
    </source>
</evidence>
<dbReference type="SUPFAM" id="SSF53720">
    <property type="entry name" value="ALDH-like"/>
    <property type="match status" value="1"/>
</dbReference>
<proteinExistence type="predicted"/>
<dbReference type="CDD" id="cd07085">
    <property type="entry name" value="ALDH_F6_MMSDH"/>
    <property type="match status" value="1"/>
</dbReference>
<sequence>MRTIEHWIGGAATRAGSTRTAPVWNPATGQQQADVLLASPADVDVAVSAAAKAFESWSQASLTQRTRVLFAFRELVHRHARELAEIIADEHGKVVSDALGEVQRGLEVVEFACGIPHLLKGDFSDQVSTGVDVYSFREPLGVVAGITPFNFPVMVPMWMHPVAIACGNAFVLKPSERDPSASLLVASLWSEAGLPDGVFNVVHGDKDAVDALLDHPDVGAVSFVGSTPIARYIHERASANGKRVQALGGAKNHAVVLPDADLDFASNHLVAAAMGSAGERCMAISAAVAVGAGGDGDRLVEAVAAKAAAVRVGPGRDEASEMGPVITAAARDRIAGYVDTGERQGATVAVDGRGLVVPGHEDGFFVGPTVLDHVTPSMDVYRDEIFGPVLSVVRAGDVDEAIALINANPYGNGTAIFTGSGEAARRFQRGVRVGMIGINVPIPVPMAYYSFGGWKDSLFGQSHMHGPEGIAFYTRAKVVTSRWPRVEHPVAASYHFPTAT</sequence>
<evidence type="ECO:0000256" key="1">
    <source>
        <dbReference type="ARBA" id="ARBA00013048"/>
    </source>
</evidence>
<keyword evidence="6" id="KW-1185">Reference proteome</keyword>
<dbReference type="PANTHER" id="PTHR43866">
    <property type="entry name" value="MALONATE-SEMIALDEHYDE DEHYDROGENASE"/>
    <property type="match status" value="1"/>
</dbReference>
<gene>
    <name evidence="5" type="ORF">E1212_27490</name>
</gene>
<dbReference type="Gene3D" id="3.40.605.10">
    <property type="entry name" value="Aldehyde Dehydrogenase, Chain A, domain 1"/>
    <property type="match status" value="1"/>
</dbReference>
<protein>
    <recommendedName>
        <fullName evidence="1">methylmalonate-semialdehyde dehydrogenase (CoA acylating)</fullName>
        <ecNumber evidence="1">1.2.1.27</ecNumber>
    </recommendedName>
</protein>
<dbReference type="InterPro" id="IPR016162">
    <property type="entry name" value="Ald_DH_N"/>
</dbReference>
<keyword evidence="2" id="KW-0560">Oxidoreductase</keyword>
<accession>A0A4R4RCU4</accession>
<evidence type="ECO:0000259" key="4">
    <source>
        <dbReference type="Pfam" id="PF00171"/>
    </source>
</evidence>
<dbReference type="AlphaFoldDB" id="A0A4R4RCU4"/>
<dbReference type="InterPro" id="IPR016163">
    <property type="entry name" value="Ald_DH_C"/>
</dbReference>
<dbReference type="EMBL" id="SMKL01000106">
    <property type="protein sequence ID" value="TDC46182.1"/>
    <property type="molecule type" value="Genomic_DNA"/>
</dbReference>
<evidence type="ECO:0000256" key="2">
    <source>
        <dbReference type="ARBA" id="ARBA00023002"/>
    </source>
</evidence>
<dbReference type="Pfam" id="PF00171">
    <property type="entry name" value="Aldedh"/>
    <property type="match status" value="1"/>
</dbReference>
<dbReference type="FunFam" id="3.40.309.10:FF:000002">
    <property type="entry name" value="Methylmalonate-semialdehyde dehydrogenase (Acylating)"/>
    <property type="match status" value="1"/>
</dbReference>
<evidence type="ECO:0000256" key="3">
    <source>
        <dbReference type="ARBA" id="ARBA00023027"/>
    </source>
</evidence>
<comment type="caution">
    <text evidence="5">The sequence shown here is derived from an EMBL/GenBank/DDBJ whole genome shotgun (WGS) entry which is preliminary data.</text>
</comment>
<dbReference type="GO" id="GO:0004491">
    <property type="term" value="F:methylmalonate-semialdehyde dehydrogenase (acylating, NAD) activity"/>
    <property type="evidence" value="ECO:0007669"/>
    <property type="project" value="UniProtKB-EC"/>
</dbReference>
<reference evidence="5 6" key="1">
    <citation type="submission" date="2019-02" db="EMBL/GenBank/DDBJ databases">
        <title>Draft genome sequences of novel Actinobacteria.</title>
        <authorList>
            <person name="Sahin N."/>
            <person name="Ay H."/>
            <person name="Saygin H."/>
        </authorList>
    </citation>
    <scope>NUCLEOTIDE SEQUENCE [LARGE SCALE GENOMIC DNA]</scope>
    <source>
        <strain evidence="5 6">KC603</strain>
    </source>
</reference>